<dbReference type="Proteomes" id="UP001236369">
    <property type="component" value="Unassembled WGS sequence"/>
</dbReference>
<evidence type="ECO:0000259" key="2">
    <source>
        <dbReference type="PROSITE" id="PS01148"/>
    </source>
</evidence>
<accession>A0ABU0HIW4</accession>
<dbReference type="CDD" id="cd00291">
    <property type="entry name" value="SirA_YedF_YeeD"/>
    <property type="match status" value="1"/>
</dbReference>
<dbReference type="EMBL" id="JAUSVV010000003">
    <property type="protein sequence ID" value="MDQ0442268.1"/>
    <property type="molecule type" value="Genomic_DNA"/>
</dbReference>
<feature type="domain" description="UPF0033" evidence="2">
    <location>
        <begin position="9"/>
        <end position="33"/>
    </location>
</feature>
<dbReference type="Pfam" id="PF01206">
    <property type="entry name" value="TusA"/>
    <property type="match status" value="1"/>
</dbReference>
<evidence type="ECO:0000313" key="3">
    <source>
        <dbReference type="EMBL" id="MDQ0442268.1"/>
    </source>
</evidence>
<sequence>MDGTAATVLDLAGLKCPLPVLRARKAMRALPAGTTLVVICTDPMAAIDIPNLVREEGGRMESAERVGDDLRFTITVFAKPPHF</sequence>
<dbReference type="EC" id="2.8.1.-" evidence="3"/>
<dbReference type="InterPro" id="IPR036868">
    <property type="entry name" value="TusA-like_sf"/>
</dbReference>
<comment type="similarity">
    <text evidence="1">Belongs to the sulfur carrier protein TusA family.</text>
</comment>
<dbReference type="GO" id="GO:0016740">
    <property type="term" value="F:transferase activity"/>
    <property type="evidence" value="ECO:0007669"/>
    <property type="project" value="UniProtKB-KW"/>
</dbReference>
<evidence type="ECO:0000313" key="4">
    <source>
        <dbReference type="Proteomes" id="UP001236369"/>
    </source>
</evidence>
<dbReference type="PANTHER" id="PTHR33279:SF6">
    <property type="entry name" value="SULFUR CARRIER PROTEIN YEDF-RELATED"/>
    <property type="match status" value="1"/>
</dbReference>
<evidence type="ECO:0000256" key="1">
    <source>
        <dbReference type="ARBA" id="ARBA00008984"/>
    </source>
</evidence>
<dbReference type="Gene3D" id="3.30.110.40">
    <property type="entry name" value="TusA-like domain"/>
    <property type="match status" value="1"/>
</dbReference>
<comment type="caution">
    <text evidence="3">The sequence shown here is derived from an EMBL/GenBank/DDBJ whole genome shotgun (WGS) entry which is preliminary data.</text>
</comment>
<dbReference type="SUPFAM" id="SSF64307">
    <property type="entry name" value="SirA-like"/>
    <property type="match status" value="1"/>
</dbReference>
<organism evidence="3 4">
    <name type="scientific">Methylobacterium persicinum</name>
    <dbReference type="NCBI Taxonomy" id="374426"/>
    <lineage>
        <taxon>Bacteria</taxon>
        <taxon>Pseudomonadati</taxon>
        <taxon>Pseudomonadota</taxon>
        <taxon>Alphaproteobacteria</taxon>
        <taxon>Hyphomicrobiales</taxon>
        <taxon>Methylobacteriaceae</taxon>
        <taxon>Methylobacterium</taxon>
    </lineage>
</organism>
<protein>
    <submittedName>
        <fullName evidence="3">tRNA 2-thiouridine synthesizing protein A</fullName>
        <ecNumber evidence="3">2.8.1.-</ecNumber>
    </submittedName>
</protein>
<gene>
    <name evidence="3" type="ORF">QO016_001762</name>
</gene>
<keyword evidence="3" id="KW-0808">Transferase</keyword>
<dbReference type="InterPro" id="IPR001455">
    <property type="entry name" value="TusA-like"/>
</dbReference>
<dbReference type="PANTHER" id="PTHR33279">
    <property type="entry name" value="SULFUR CARRIER PROTEIN YEDF-RELATED"/>
    <property type="match status" value="1"/>
</dbReference>
<dbReference type="RefSeq" id="WP_238248169.1">
    <property type="nucleotide sequence ID" value="NZ_BPQX01000015.1"/>
</dbReference>
<reference evidence="3 4" key="1">
    <citation type="submission" date="2023-07" db="EMBL/GenBank/DDBJ databases">
        <title>Genomic Encyclopedia of Type Strains, Phase IV (KMG-IV): sequencing the most valuable type-strain genomes for metagenomic binning, comparative biology and taxonomic classification.</title>
        <authorList>
            <person name="Goeker M."/>
        </authorList>
    </citation>
    <scope>NUCLEOTIDE SEQUENCE [LARGE SCALE GENOMIC DNA]</scope>
    <source>
        <strain evidence="3 4">DSM 19562</strain>
    </source>
</reference>
<name>A0ABU0HIW4_9HYPH</name>
<dbReference type="PROSITE" id="PS01148">
    <property type="entry name" value="UPF0033"/>
    <property type="match status" value="1"/>
</dbReference>
<proteinExistence type="inferred from homology"/>
<keyword evidence="4" id="KW-1185">Reference proteome</keyword>